<dbReference type="Pfam" id="PF06267">
    <property type="entry name" value="DUF1028"/>
    <property type="match status" value="1"/>
</dbReference>
<gene>
    <name evidence="1" type="ORF">UA74_07190</name>
</gene>
<evidence type="ECO:0000313" key="2">
    <source>
        <dbReference type="Proteomes" id="UP000185511"/>
    </source>
</evidence>
<dbReference type="EMBL" id="CP016076">
    <property type="protein sequence ID" value="APU13507.1"/>
    <property type="molecule type" value="Genomic_DNA"/>
</dbReference>
<evidence type="ECO:0000313" key="1">
    <source>
        <dbReference type="EMBL" id="APU13507.1"/>
    </source>
</evidence>
<dbReference type="InterPro" id="IPR010430">
    <property type="entry name" value="DUF1028"/>
</dbReference>
<keyword evidence="2" id="KW-1185">Reference proteome</keyword>
<organism evidence="1 2">
    <name type="scientific">Actinoalloteichus fjordicus</name>
    <dbReference type="NCBI Taxonomy" id="1612552"/>
    <lineage>
        <taxon>Bacteria</taxon>
        <taxon>Bacillati</taxon>
        <taxon>Actinomycetota</taxon>
        <taxon>Actinomycetes</taxon>
        <taxon>Pseudonocardiales</taxon>
        <taxon>Pseudonocardiaceae</taxon>
        <taxon>Actinoalloteichus</taxon>
    </lineage>
</organism>
<accession>A0AAC9PR16</accession>
<dbReference type="InterPro" id="IPR029055">
    <property type="entry name" value="Ntn_hydrolases_N"/>
</dbReference>
<dbReference type="Proteomes" id="UP000185511">
    <property type="component" value="Chromosome"/>
</dbReference>
<dbReference type="AlphaFoldDB" id="A0AAC9PR16"/>
<protein>
    <submittedName>
        <fullName evidence="1">Uncharacterized protein</fullName>
    </submittedName>
</protein>
<dbReference type="PANTHER" id="PTHR39328">
    <property type="entry name" value="BLL2871 PROTEIN"/>
    <property type="match status" value="1"/>
</dbReference>
<reference evidence="2" key="1">
    <citation type="submission" date="2016-06" db="EMBL/GenBank/DDBJ databases">
        <title>Complete genome sequence of Actinoalloteichus fjordicus DSM 46855 (=ADI127-17), type strain of the new species Actinoalloteichus fjordicus.</title>
        <authorList>
            <person name="Ruckert C."/>
            <person name="Nouioui I."/>
            <person name="Willmese J."/>
            <person name="van Wezel G."/>
            <person name="Klenk H.-P."/>
            <person name="Kalinowski J."/>
            <person name="Zotchev S.B."/>
        </authorList>
    </citation>
    <scope>NUCLEOTIDE SEQUENCE [LARGE SCALE GENOMIC DNA]</scope>
    <source>
        <strain evidence="2">ADI127-7</strain>
    </source>
</reference>
<sequence length="291" mass="29676">MNYGSAVTFSIVARDSTTGELGAAVAGCVLAIGARAIVVEPGVAAVAVLAAGGTAEQRLIIDQIAAGVNPEQAVTIVEPGPEVQCGAVGKDGAGSWTGGETPAHATGLAEEHYAVQGNLLALPSVCEAMSETFLDTTGPLARRLLAALRAGQQAGGDVRGQQSAGLVVRSADGAEVLPLDLRVDDHRDPLRELSRLLDVHRAHDLLASNANRLHEDADLARRLVEAAERIPGDALLTGWAAVGAVTHDFAEAPILAAAADLLSPTFPAWCAHQASLGGPLTPAWRSLGAVG</sequence>
<dbReference type="PANTHER" id="PTHR39328:SF1">
    <property type="entry name" value="BLL2871 PROTEIN"/>
    <property type="match status" value="1"/>
</dbReference>
<dbReference type="KEGG" id="acad:UA74_07190"/>
<dbReference type="SUPFAM" id="SSF56235">
    <property type="entry name" value="N-terminal nucleophile aminohydrolases (Ntn hydrolases)"/>
    <property type="match status" value="1"/>
</dbReference>
<dbReference type="Gene3D" id="3.60.20.10">
    <property type="entry name" value="Glutamine Phosphoribosylpyrophosphate, subunit 1, domain 1"/>
    <property type="match status" value="1"/>
</dbReference>
<proteinExistence type="predicted"/>
<name>A0AAC9PR16_9PSEU</name>